<accession>A0AAV2CPS4</accession>
<dbReference type="Proteomes" id="UP001497516">
    <property type="component" value="Chromosome 1"/>
</dbReference>
<feature type="region of interest" description="Disordered" evidence="1">
    <location>
        <begin position="56"/>
        <end position="78"/>
    </location>
</feature>
<sequence>MWPEQSWKLRSLTSLTQQRETEITSLREGVDDRDQSAASLSTSTLTLSHWQLPPLLNYGDNNQTRQRSLPPRPSYSQK</sequence>
<evidence type="ECO:0000256" key="1">
    <source>
        <dbReference type="SAM" id="MobiDB-lite"/>
    </source>
</evidence>
<evidence type="ECO:0000313" key="2">
    <source>
        <dbReference type="EMBL" id="CAL1357770.1"/>
    </source>
</evidence>
<reference evidence="2 3" key="1">
    <citation type="submission" date="2024-04" db="EMBL/GenBank/DDBJ databases">
        <authorList>
            <person name="Fracassetti M."/>
        </authorList>
    </citation>
    <scope>NUCLEOTIDE SEQUENCE [LARGE SCALE GENOMIC DNA]</scope>
</reference>
<protein>
    <submittedName>
        <fullName evidence="2">Uncharacterized protein</fullName>
    </submittedName>
</protein>
<organism evidence="2 3">
    <name type="scientific">Linum trigynum</name>
    <dbReference type="NCBI Taxonomy" id="586398"/>
    <lineage>
        <taxon>Eukaryota</taxon>
        <taxon>Viridiplantae</taxon>
        <taxon>Streptophyta</taxon>
        <taxon>Embryophyta</taxon>
        <taxon>Tracheophyta</taxon>
        <taxon>Spermatophyta</taxon>
        <taxon>Magnoliopsida</taxon>
        <taxon>eudicotyledons</taxon>
        <taxon>Gunneridae</taxon>
        <taxon>Pentapetalae</taxon>
        <taxon>rosids</taxon>
        <taxon>fabids</taxon>
        <taxon>Malpighiales</taxon>
        <taxon>Linaceae</taxon>
        <taxon>Linum</taxon>
    </lineage>
</organism>
<keyword evidence="3" id="KW-1185">Reference proteome</keyword>
<proteinExistence type="predicted"/>
<evidence type="ECO:0000313" key="3">
    <source>
        <dbReference type="Proteomes" id="UP001497516"/>
    </source>
</evidence>
<name>A0AAV2CPS4_9ROSI</name>
<gene>
    <name evidence="2" type="ORF">LTRI10_LOCUS5376</name>
</gene>
<dbReference type="EMBL" id="OZ034813">
    <property type="protein sequence ID" value="CAL1357770.1"/>
    <property type="molecule type" value="Genomic_DNA"/>
</dbReference>
<feature type="region of interest" description="Disordered" evidence="1">
    <location>
        <begin position="18"/>
        <end position="42"/>
    </location>
</feature>
<dbReference type="AlphaFoldDB" id="A0AAV2CPS4"/>